<accession>A0AA35TY34</accession>
<protein>
    <submittedName>
        <fullName evidence="1">Uncharacterized protein</fullName>
    </submittedName>
</protein>
<sequence length="134" mass="14672">MLTPSVTQSMLTPSVSQSILTSPLPQGGLTPVRQSTLVPPSKLGTSIFHSMMMTTTSPLTKTSLDVTLTSAGPYFRVPEKMVSISYRYSPSEIEQNIEKLETKFEDLTIAAIKELNKRRIAVKYAVLKLTALPA</sequence>
<evidence type="ECO:0000313" key="2">
    <source>
        <dbReference type="Proteomes" id="UP001174909"/>
    </source>
</evidence>
<gene>
    <name evidence="1" type="ORF">GBAR_LOCUS30852</name>
</gene>
<name>A0AA35TY34_GEOBA</name>
<organism evidence="1 2">
    <name type="scientific">Geodia barretti</name>
    <name type="common">Barrett's horny sponge</name>
    <dbReference type="NCBI Taxonomy" id="519541"/>
    <lineage>
        <taxon>Eukaryota</taxon>
        <taxon>Metazoa</taxon>
        <taxon>Porifera</taxon>
        <taxon>Demospongiae</taxon>
        <taxon>Heteroscleromorpha</taxon>
        <taxon>Tetractinellida</taxon>
        <taxon>Astrophorina</taxon>
        <taxon>Geodiidae</taxon>
        <taxon>Geodia</taxon>
    </lineage>
</organism>
<dbReference type="Proteomes" id="UP001174909">
    <property type="component" value="Unassembled WGS sequence"/>
</dbReference>
<dbReference type="EMBL" id="CASHTH010004375">
    <property type="protein sequence ID" value="CAI8056615.1"/>
    <property type="molecule type" value="Genomic_DNA"/>
</dbReference>
<evidence type="ECO:0000313" key="1">
    <source>
        <dbReference type="EMBL" id="CAI8056615.1"/>
    </source>
</evidence>
<feature type="non-terminal residue" evidence="1">
    <location>
        <position position="1"/>
    </location>
</feature>
<dbReference type="AlphaFoldDB" id="A0AA35TY34"/>
<keyword evidence="2" id="KW-1185">Reference proteome</keyword>
<proteinExistence type="predicted"/>
<reference evidence="1" key="1">
    <citation type="submission" date="2023-03" db="EMBL/GenBank/DDBJ databases">
        <authorList>
            <person name="Steffen K."/>
            <person name="Cardenas P."/>
        </authorList>
    </citation>
    <scope>NUCLEOTIDE SEQUENCE</scope>
</reference>
<comment type="caution">
    <text evidence="1">The sequence shown here is derived from an EMBL/GenBank/DDBJ whole genome shotgun (WGS) entry which is preliminary data.</text>
</comment>